<evidence type="ECO:0000313" key="8">
    <source>
        <dbReference type="Proteomes" id="UP001597058"/>
    </source>
</evidence>
<dbReference type="Gene3D" id="2.70.98.40">
    <property type="entry name" value="Glycoside hydrolase, family 65, N-terminal domain"/>
    <property type="match status" value="1"/>
</dbReference>
<dbReference type="PANTHER" id="PTHR11051:SF13">
    <property type="entry name" value="GLYCOSYL TRANSFERASE"/>
    <property type="match status" value="1"/>
</dbReference>
<accession>A0ABW3XSQ9</accession>
<feature type="domain" description="Glycoside hydrolase family 65 central catalytic" evidence="4">
    <location>
        <begin position="327"/>
        <end position="680"/>
    </location>
</feature>
<dbReference type="Pfam" id="PF03636">
    <property type="entry name" value="Glyco_hydro_65N"/>
    <property type="match status" value="1"/>
</dbReference>
<dbReference type="InterPro" id="IPR017045">
    <property type="entry name" value="Malt_Pase/Glycosyl_Hdrlase"/>
</dbReference>
<protein>
    <submittedName>
        <fullName evidence="7">Glycoside hydrolase family 65 protein</fullName>
    </submittedName>
</protein>
<feature type="domain" description="Glycoside hydrolase family 65 N-terminal" evidence="6">
    <location>
        <begin position="19"/>
        <end position="271"/>
    </location>
</feature>
<dbReference type="Gene3D" id="2.60.420.10">
    <property type="entry name" value="Maltose phosphorylase, domain 3"/>
    <property type="match status" value="1"/>
</dbReference>
<keyword evidence="7" id="KW-0378">Hydrolase</keyword>
<sequence>MITDSCFAVDPWALKETFLNLDLLPQSESVFALSNGHVGWRGNLDEGDPHGLPGSYLNGFYELHPLPYAEGGYGYPESGQTAINVTNGKILRLLVDDEPFDVRYGRLGSHERVLDLRAGLLHRSCTWTSPAGRTVRVRSTRMVSFTQRSTAAIAYEVEAVDTPVRVVVQSELVANEQLPSVAGDPRTAAVLESPLDAEENHAVGNRLLLMHCTRNSNLRVAAAAEHTVQGPGQTETSSESSDDVARLTVTSLLIPGEKLRIDKLVAYGWSRIRSLPAVQDQVQAALAAAGSTGWQGLVDEQRHYLDEFWARSDVEVDGDEEVQQAVRFGLFHVLQAGARAEQRAIPAKGLTGTGYDGHSFWDTETFVLPLLTYTWPGAVAEALRWRQSTLPAARDRARQLGLRGATFPWRTIDGSECTAYWPAGTAAFHVNADIADAVIRYVSASGDQDFERTSGLELLVETARLWMSLGHHDHRGIFHIDGVTGPDEYSAVTDDNAYTNLMAARNMRGAADSAERHRDEAAALGVDDEEAATWRDAGQAMHLPYNDELQVHEQHAGFTGHQLWDFAATRPDQYPLLLHFPYFDIYRKQVVKQADLVLAMYMCGQYFDADQKARNFAYYEPLTVRDSSLSACCQAVMAAEVCHERLAYDYVVEAALMDLDDLENNTRDGLHIASLAGTWMALVCGFGGMRHNGDTLSFMPRLPEKLSRLTFHLGIWGRRLRVEIKTGIATYTLLAGSTMTVRHHDEALTLTVGSPVSRPVPGSALRPAPEQPQGRRPGQLRLQRGRQ</sequence>
<keyword evidence="8" id="KW-1185">Reference proteome</keyword>
<dbReference type="SUPFAM" id="SSF74650">
    <property type="entry name" value="Galactose mutarotase-like"/>
    <property type="match status" value="1"/>
</dbReference>
<evidence type="ECO:0000259" key="4">
    <source>
        <dbReference type="Pfam" id="PF03632"/>
    </source>
</evidence>
<gene>
    <name evidence="7" type="ORF">ACFQ5X_36545</name>
</gene>
<dbReference type="PANTHER" id="PTHR11051">
    <property type="entry name" value="GLYCOSYL HYDROLASE-RELATED"/>
    <property type="match status" value="1"/>
</dbReference>
<dbReference type="InterPro" id="IPR005194">
    <property type="entry name" value="Glyco_hydro_65_C"/>
</dbReference>
<organism evidence="7 8">
    <name type="scientific">Streptomyces kaempferi</name>
    <dbReference type="NCBI Taxonomy" id="333725"/>
    <lineage>
        <taxon>Bacteria</taxon>
        <taxon>Bacillati</taxon>
        <taxon>Actinomycetota</taxon>
        <taxon>Actinomycetes</taxon>
        <taxon>Kitasatosporales</taxon>
        <taxon>Streptomycetaceae</taxon>
        <taxon>Streptomyces</taxon>
    </lineage>
</organism>
<dbReference type="InterPro" id="IPR037018">
    <property type="entry name" value="GH65_N"/>
</dbReference>
<dbReference type="PIRSF" id="PIRSF036289">
    <property type="entry name" value="Glycosyl_hydrolase_malt_phosph"/>
    <property type="match status" value="1"/>
</dbReference>
<evidence type="ECO:0000313" key="7">
    <source>
        <dbReference type="EMBL" id="MFD1311308.1"/>
    </source>
</evidence>
<dbReference type="Gene3D" id="1.50.10.10">
    <property type="match status" value="1"/>
</dbReference>
<evidence type="ECO:0000259" key="5">
    <source>
        <dbReference type="Pfam" id="PF03633"/>
    </source>
</evidence>
<evidence type="ECO:0000259" key="6">
    <source>
        <dbReference type="Pfam" id="PF03636"/>
    </source>
</evidence>
<dbReference type="Proteomes" id="UP001597058">
    <property type="component" value="Unassembled WGS sequence"/>
</dbReference>
<evidence type="ECO:0000256" key="3">
    <source>
        <dbReference type="SAM" id="MobiDB-lite"/>
    </source>
</evidence>
<dbReference type="InterPro" id="IPR008928">
    <property type="entry name" value="6-hairpin_glycosidase_sf"/>
</dbReference>
<dbReference type="GO" id="GO:0016787">
    <property type="term" value="F:hydrolase activity"/>
    <property type="evidence" value="ECO:0007669"/>
    <property type="project" value="UniProtKB-KW"/>
</dbReference>
<dbReference type="Pfam" id="PF03632">
    <property type="entry name" value="Glyco_hydro_65m"/>
    <property type="match status" value="1"/>
</dbReference>
<feature type="compositionally biased region" description="Low complexity" evidence="3">
    <location>
        <begin position="771"/>
        <end position="787"/>
    </location>
</feature>
<reference evidence="8" key="1">
    <citation type="journal article" date="2019" name="Int. J. Syst. Evol. Microbiol.">
        <title>The Global Catalogue of Microorganisms (GCM) 10K type strain sequencing project: providing services to taxonomists for standard genome sequencing and annotation.</title>
        <authorList>
            <consortium name="The Broad Institute Genomics Platform"/>
            <consortium name="The Broad Institute Genome Sequencing Center for Infectious Disease"/>
            <person name="Wu L."/>
            <person name="Ma J."/>
        </authorList>
    </citation>
    <scope>NUCLEOTIDE SEQUENCE [LARGE SCALE GENOMIC DNA]</scope>
    <source>
        <strain evidence="8">CGMCC 4.7020</strain>
    </source>
</reference>
<dbReference type="EMBL" id="JBHTMM010000075">
    <property type="protein sequence ID" value="MFD1311308.1"/>
    <property type="molecule type" value="Genomic_DNA"/>
</dbReference>
<comment type="caution">
    <text evidence="7">The sequence shown here is derived from an EMBL/GenBank/DDBJ whole genome shotgun (WGS) entry which is preliminary data.</text>
</comment>
<feature type="domain" description="Glycoside hydrolase family 65 C-terminal" evidence="5">
    <location>
        <begin position="689"/>
        <end position="750"/>
    </location>
</feature>
<dbReference type="RefSeq" id="WP_381243194.1">
    <property type="nucleotide sequence ID" value="NZ_JBHSKH010000151.1"/>
</dbReference>
<dbReference type="InterPro" id="IPR005195">
    <property type="entry name" value="Glyco_hydro_65_M"/>
</dbReference>
<comment type="similarity">
    <text evidence="1">Belongs to the glycosyl hydrolase 65 family.</text>
</comment>
<evidence type="ECO:0000256" key="1">
    <source>
        <dbReference type="ARBA" id="ARBA00006768"/>
    </source>
</evidence>
<name>A0ABW3XSQ9_9ACTN</name>
<evidence type="ECO:0000256" key="2">
    <source>
        <dbReference type="ARBA" id="ARBA00023295"/>
    </source>
</evidence>
<dbReference type="InterPro" id="IPR011013">
    <property type="entry name" value="Gal_mutarotase_sf_dom"/>
</dbReference>
<dbReference type="InterPro" id="IPR012341">
    <property type="entry name" value="6hp_glycosidase-like_sf"/>
</dbReference>
<proteinExistence type="inferred from homology"/>
<dbReference type="InterPro" id="IPR005196">
    <property type="entry name" value="Glyco_hydro_65_N"/>
</dbReference>
<feature type="region of interest" description="Disordered" evidence="3">
    <location>
        <begin position="753"/>
        <end position="787"/>
    </location>
</feature>
<keyword evidence="2" id="KW-0326">Glycosidase</keyword>
<dbReference type="SUPFAM" id="SSF48208">
    <property type="entry name" value="Six-hairpin glycosidases"/>
    <property type="match status" value="1"/>
</dbReference>
<dbReference type="Pfam" id="PF03633">
    <property type="entry name" value="Glyco_hydro_65C"/>
    <property type="match status" value="1"/>
</dbReference>